<organism evidence="1 2">
    <name type="scientific">Capnocytophaga gingivalis</name>
    <dbReference type="NCBI Taxonomy" id="1017"/>
    <lineage>
        <taxon>Bacteria</taxon>
        <taxon>Pseudomonadati</taxon>
        <taxon>Bacteroidota</taxon>
        <taxon>Flavobacteriia</taxon>
        <taxon>Flavobacteriales</taxon>
        <taxon>Flavobacteriaceae</taxon>
        <taxon>Capnocytophaga</taxon>
    </lineage>
</organism>
<evidence type="ECO:0000313" key="1">
    <source>
        <dbReference type="EMBL" id="ATA86848.1"/>
    </source>
</evidence>
<reference evidence="2" key="1">
    <citation type="submission" date="2017-06" db="EMBL/GenBank/DDBJ databases">
        <title>Capnocytophaga spp. assemblies.</title>
        <authorList>
            <person name="Gulvik C.A."/>
        </authorList>
    </citation>
    <scope>NUCLEOTIDE SEQUENCE [LARGE SCALE GENOMIC DNA]</scope>
    <source>
        <strain evidence="2">H1496</strain>
    </source>
</reference>
<name>A0A250FS15_9FLAO</name>
<sequence length="107" mass="12946">MKKEQLSKKRKFTSEIEKIVKDKICNEQWSPKQIVGYYKKLKEEGKTDVEMVSHERIYQFVREDKKKGGKIYLNTRHKLKNRASIFTNIKISIFKIYNMIFSNTYFN</sequence>
<dbReference type="RefSeq" id="WP_095910172.1">
    <property type="nucleotide sequence ID" value="NZ_CP022386.1"/>
</dbReference>
<proteinExistence type="predicted"/>
<accession>A0A250FS15</accession>
<dbReference type="AlphaFoldDB" id="A0A250FS15"/>
<dbReference type="Proteomes" id="UP000217250">
    <property type="component" value="Chromosome"/>
</dbReference>
<gene>
    <name evidence="1" type="ORF">CGC50_06545</name>
</gene>
<dbReference type="GeneID" id="84808214"/>
<dbReference type="EMBL" id="CP022386">
    <property type="protein sequence ID" value="ATA86848.1"/>
    <property type="molecule type" value="Genomic_DNA"/>
</dbReference>
<protein>
    <submittedName>
        <fullName evidence="1">Uncharacterized protein</fullName>
    </submittedName>
</protein>
<dbReference type="KEGG" id="cgh:CGC50_06545"/>
<evidence type="ECO:0000313" key="2">
    <source>
        <dbReference type="Proteomes" id="UP000217250"/>
    </source>
</evidence>
<dbReference type="OrthoDB" id="9803231at2"/>